<proteinExistence type="predicted"/>
<gene>
    <name evidence="2" type="ORF">CEG14_11770</name>
</gene>
<evidence type="ECO:0000259" key="1">
    <source>
        <dbReference type="Pfam" id="PF23544"/>
    </source>
</evidence>
<feature type="domain" description="AtuA-like ferredoxin-fold" evidence="1">
    <location>
        <begin position="11"/>
        <end position="109"/>
    </location>
</feature>
<dbReference type="PANTHER" id="PTHR47708:SF2">
    <property type="entry name" value="SI:CH73-132F6.5"/>
    <property type="match status" value="1"/>
</dbReference>
<dbReference type="InterPro" id="IPR056362">
    <property type="entry name" value="AtuA-like_ferredoxin_dom"/>
</dbReference>
<evidence type="ECO:0000313" key="2">
    <source>
        <dbReference type="EMBL" id="OZI35730.1"/>
    </source>
</evidence>
<evidence type="ECO:0000313" key="3">
    <source>
        <dbReference type="Proteomes" id="UP000217005"/>
    </source>
</evidence>
<dbReference type="Pfam" id="PF23544">
    <property type="entry name" value="AtuA_ferredoxin"/>
    <property type="match status" value="1"/>
</dbReference>
<reference evidence="2 3" key="1">
    <citation type="submission" date="2017-05" db="EMBL/GenBank/DDBJ databases">
        <title>Complete and WGS of Bordetella genogroups.</title>
        <authorList>
            <person name="Spilker T."/>
            <person name="LiPuma J."/>
        </authorList>
    </citation>
    <scope>NUCLEOTIDE SEQUENCE [LARGE SCALE GENOMIC DNA]</scope>
    <source>
        <strain evidence="2 3">AU17610</strain>
    </source>
</reference>
<dbReference type="Proteomes" id="UP000217005">
    <property type="component" value="Unassembled WGS sequence"/>
</dbReference>
<dbReference type="AlphaFoldDB" id="A0A261SFZ3"/>
<dbReference type="PANTHER" id="PTHR47708">
    <property type="match status" value="1"/>
</dbReference>
<dbReference type="EMBL" id="NEVL01000003">
    <property type="protein sequence ID" value="OZI35730.1"/>
    <property type="molecule type" value="Genomic_DNA"/>
</dbReference>
<protein>
    <recommendedName>
        <fullName evidence="1">AtuA-like ferredoxin-fold domain-containing protein</fullName>
    </recommendedName>
</protein>
<organism evidence="2 3">
    <name type="scientific">Bordetella genomosp. 1</name>
    <dbReference type="NCBI Taxonomy" id="1395607"/>
    <lineage>
        <taxon>Bacteria</taxon>
        <taxon>Pseudomonadati</taxon>
        <taxon>Pseudomonadota</taxon>
        <taxon>Betaproteobacteria</taxon>
        <taxon>Burkholderiales</taxon>
        <taxon>Alcaligenaceae</taxon>
        <taxon>Bordetella</taxon>
    </lineage>
</organism>
<accession>A0A261SFZ3</accession>
<name>A0A261SFZ3_9BORD</name>
<dbReference type="OrthoDB" id="21390at2"/>
<comment type="caution">
    <text evidence="2">The sequence shown here is derived from an EMBL/GenBank/DDBJ whole genome shotgun (WGS) entry which is preliminary data.</text>
</comment>
<dbReference type="RefSeq" id="WP_094826539.1">
    <property type="nucleotide sequence ID" value="NZ_NEVL01000003.1"/>
</dbReference>
<sequence>MSAQDPQSVVVPLYRLAHSRTGDKGNTSNISLIAWDGECYAVLRHAVTGERVAQWFGDRAPTRVTRYDLPGLEAMNFVLENVLDGGVNDALNLDAHGKSLSFHLLDMPVSVPAALAARLPDIPALPPDPPAQA</sequence>